<gene>
    <name evidence="1" type="ORF">RBWH47_00319</name>
</gene>
<sequence length="49" mass="5155">MLKRLKVGKFAGLVELSAGGNLSLANPVPSSNLNEPGISIKHGRLFGEH</sequence>
<dbReference type="PATRIC" id="fig|991778.3.peg.3532"/>
<reference evidence="1 2" key="1">
    <citation type="journal article" date="2013" name="Mar. Genomics">
        <title>Expression of sulfatases in Rhodopirellula baltica and the diversity of sulfatases in the genus Rhodopirellula.</title>
        <authorList>
            <person name="Wegner C.E."/>
            <person name="Richter-Heitmann T."/>
            <person name="Klindworth A."/>
            <person name="Klockow C."/>
            <person name="Richter M."/>
            <person name="Achstetter T."/>
            <person name="Glockner F.O."/>
            <person name="Harder J."/>
        </authorList>
    </citation>
    <scope>NUCLEOTIDE SEQUENCE [LARGE SCALE GENOMIC DNA]</scope>
    <source>
        <strain evidence="1 2">WH47</strain>
    </source>
</reference>
<dbReference type="EMBL" id="AFAR01000176">
    <property type="protein sequence ID" value="EGF26694.1"/>
    <property type="molecule type" value="Genomic_DNA"/>
</dbReference>
<dbReference type="AlphaFoldDB" id="F2AUC7"/>
<comment type="caution">
    <text evidence="1">The sequence shown here is derived from an EMBL/GenBank/DDBJ whole genome shotgun (WGS) entry which is preliminary data.</text>
</comment>
<evidence type="ECO:0000313" key="2">
    <source>
        <dbReference type="Proteomes" id="UP000006222"/>
    </source>
</evidence>
<dbReference type="Proteomes" id="UP000006222">
    <property type="component" value="Unassembled WGS sequence"/>
</dbReference>
<name>F2AUC7_RHOBT</name>
<protein>
    <submittedName>
        <fullName evidence="1">Uncharacterized protein</fullName>
    </submittedName>
</protein>
<proteinExistence type="predicted"/>
<accession>F2AUC7</accession>
<organism evidence="1 2">
    <name type="scientific">Rhodopirellula baltica WH47</name>
    <dbReference type="NCBI Taxonomy" id="991778"/>
    <lineage>
        <taxon>Bacteria</taxon>
        <taxon>Pseudomonadati</taxon>
        <taxon>Planctomycetota</taxon>
        <taxon>Planctomycetia</taxon>
        <taxon>Pirellulales</taxon>
        <taxon>Pirellulaceae</taxon>
        <taxon>Rhodopirellula</taxon>
    </lineage>
</organism>
<evidence type="ECO:0000313" key="1">
    <source>
        <dbReference type="EMBL" id="EGF26694.1"/>
    </source>
</evidence>